<feature type="domain" description="EXS" evidence="8">
    <location>
        <begin position="340"/>
        <end position="533"/>
    </location>
</feature>
<dbReference type="PANTHER" id="PTHR10783:SF103">
    <property type="entry name" value="SOLUTE CARRIER FAMILY 53 MEMBER 1"/>
    <property type="match status" value="1"/>
</dbReference>
<dbReference type="PANTHER" id="PTHR10783">
    <property type="entry name" value="XENOTROPIC AND POLYTROPIC RETROVIRUS RECEPTOR 1-RELATED"/>
    <property type="match status" value="1"/>
</dbReference>
<accession>A0A2I1FSM6</accession>
<dbReference type="Proteomes" id="UP000234323">
    <property type="component" value="Unassembled WGS sequence"/>
</dbReference>
<sequence>MKFAKVLRSELVPEWKKAYIDYKELKRLIAFIKRSLGEQQSSQQSNQQSNQQSRQEQERCESLNANDSISMNSTEISIPIPEQTERRLSNLSSKSGSFIDKIKSFSKGRKYSLKNSSRKQSPLISYDTLWEQVNPQEKRFFKAIEENLDKVEKFYETKLSESLKRFDELVEQYKIMKESRIKKKLKENEAWPKKLSLIMREIEHLPTSSKSKSVSFTTQEDDGQFAETKFNIKHDLDYKSAKKLIKKALLEFYRGTILLKNYGILNKTGFVKILKKYDKATKRNGREIYLPRISNYNFANLSSINSLIQETEDFYINNFEQGARGRAMKKLRLPNKGLNIPAFLLLVYSFTTYVGFTFVKFEQCVWILGIILLSIIICPLKIFYYDARKWFIIAMLRVVASGFYRVEFRDFFIADELNSLTYLWDVLMDWSLLQLDSQNYLLRDELNFKNHAIYYFAIVSDGLLRFSWTLQLIIPSKYALATVFVIACGEMLRRWQWNFFRVENEHVNNCGQFRAIKEIPLPFERETTNDELNLPSEPQRRAGFPHQTDDIQRWRDFQPRSNAISYACSEVTDDEHSDINSLDDQISQFETSFQDESNRSNNNENYGSSGTSAIENDAKRA</sequence>
<evidence type="ECO:0000256" key="4">
    <source>
        <dbReference type="ARBA" id="ARBA00022989"/>
    </source>
</evidence>
<dbReference type="PROSITE" id="PS51382">
    <property type="entry name" value="SPX"/>
    <property type="match status" value="1"/>
</dbReference>
<evidence type="ECO:0000256" key="5">
    <source>
        <dbReference type="ARBA" id="ARBA00023136"/>
    </source>
</evidence>
<dbReference type="PROSITE" id="PS51380">
    <property type="entry name" value="EXS"/>
    <property type="match status" value="1"/>
</dbReference>
<evidence type="ECO:0000256" key="6">
    <source>
        <dbReference type="SAM" id="MobiDB-lite"/>
    </source>
</evidence>
<dbReference type="GO" id="GO:0005794">
    <property type="term" value="C:Golgi apparatus"/>
    <property type="evidence" value="ECO:0007669"/>
    <property type="project" value="TreeGrafter"/>
</dbReference>
<keyword evidence="11" id="KW-1185">Reference proteome</keyword>
<reference evidence="10 11" key="1">
    <citation type="submission" date="2015-10" db="EMBL/GenBank/DDBJ databases">
        <title>Genome analyses suggest a sexual origin of heterokaryosis in a supposedly ancient asexual fungus.</title>
        <authorList>
            <person name="Ropars J."/>
            <person name="Sedzielewska K."/>
            <person name="Noel J."/>
            <person name="Charron P."/>
            <person name="Farinelli L."/>
            <person name="Marton T."/>
            <person name="Kruger M."/>
            <person name="Pelin A."/>
            <person name="Brachmann A."/>
            <person name="Corradi N."/>
        </authorList>
    </citation>
    <scope>NUCLEOTIDE SEQUENCE [LARGE SCALE GENOMIC DNA]</scope>
    <source>
        <strain evidence="10 11">A4</strain>
    </source>
</reference>
<dbReference type="VEuPathDB" id="FungiDB:RhiirFUN_002712"/>
<feature type="transmembrane region" description="Helical" evidence="7">
    <location>
        <begin position="365"/>
        <end position="385"/>
    </location>
</feature>
<dbReference type="EMBL" id="LLXI01000002">
    <property type="protein sequence ID" value="PKY37381.1"/>
    <property type="molecule type" value="Genomic_DNA"/>
</dbReference>
<organism evidence="10 11">
    <name type="scientific">Rhizophagus irregularis</name>
    <dbReference type="NCBI Taxonomy" id="588596"/>
    <lineage>
        <taxon>Eukaryota</taxon>
        <taxon>Fungi</taxon>
        <taxon>Fungi incertae sedis</taxon>
        <taxon>Mucoromycota</taxon>
        <taxon>Glomeromycotina</taxon>
        <taxon>Glomeromycetes</taxon>
        <taxon>Glomerales</taxon>
        <taxon>Glomeraceae</taxon>
        <taxon>Rhizophagus</taxon>
    </lineage>
</organism>
<evidence type="ECO:0000256" key="2">
    <source>
        <dbReference type="ARBA" id="ARBA00009665"/>
    </source>
</evidence>
<feature type="transmembrane region" description="Helical" evidence="7">
    <location>
        <begin position="338"/>
        <end position="359"/>
    </location>
</feature>
<dbReference type="AlphaFoldDB" id="A0A2I1FSM6"/>
<dbReference type="GO" id="GO:0005886">
    <property type="term" value="C:plasma membrane"/>
    <property type="evidence" value="ECO:0007669"/>
    <property type="project" value="TreeGrafter"/>
</dbReference>
<evidence type="ECO:0000313" key="11">
    <source>
        <dbReference type="Proteomes" id="UP000234323"/>
    </source>
</evidence>
<feature type="domain" description="SPX" evidence="9">
    <location>
        <begin position="1"/>
        <end position="291"/>
    </location>
</feature>
<evidence type="ECO:0000313" key="10">
    <source>
        <dbReference type="EMBL" id="PKY37381.1"/>
    </source>
</evidence>
<dbReference type="VEuPathDB" id="FungiDB:RhiirA1_206608"/>
<feature type="region of interest" description="Disordered" evidence="6">
    <location>
        <begin position="577"/>
        <end position="621"/>
    </location>
</feature>
<feature type="region of interest" description="Disordered" evidence="6">
    <location>
        <begin position="531"/>
        <end position="551"/>
    </location>
</feature>
<comment type="subcellular location">
    <subcellularLocation>
        <location evidence="1">Membrane</location>
        <topology evidence="1">Multi-pass membrane protein</topology>
    </subcellularLocation>
</comment>
<comment type="similarity">
    <text evidence="2">Belongs to the SYG1 (TC 2.A.94) family.</text>
</comment>
<evidence type="ECO:0000256" key="1">
    <source>
        <dbReference type="ARBA" id="ARBA00004141"/>
    </source>
</evidence>
<evidence type="ECO:0000256" key="3">
    <source>
        <dbReference type="ARBA" id="ARBA00022692"/>
    </source>
</evidence>
<dbReference type="CDD" id="cd14475">
    <property type="entry name" value="SPX_SYG1_like"/>
    <property type="match status" value="1"/>
</dbReference>
<dbReference type="GO" id="GO:0000822">
    <property type="term" value="F:inositol hexakisphosphate binding"/>
    <property type="evidence" value="ECO:0007669"/>
    <property type="project" value="TreeGrafter"/>
</dbReference>
<dbReference type="InterPro" id="IPR004342">
    <property type="entry name" value="EXS_C"/>
</dbReference>
<dbReference type="GO" id="GO:0016036">
    <property type="term" value="P:cellular response to phosphate starvation"/>
    <property type="evidence" value="ECO:0007669"/>
    <property type="project" value="TreeGrafter"/>
</dbReference>
<evidence type="ECO:0000259" key="9">
    <source>
        <dbReference type="PROSITE" id="PS51382"/>
    </source>
</evidence>
<keyword evidence="3 7" id="KW-0812">Transmembrane</keyword>
<dbReference type="Pfam" id="PF03105">
    <property type="entry name" value="SPX"/>
    <property type="match status" value="1"/>
</dbReference>
<dbReference type="InterPro" id="IPR004331">
    <property type="entry name" value="SPX_dom"/>
</dbReference>
<evidence type="ECO:0000259" key="8">
    <source>
        <dbReference type="PROSITE" id="PS51380"/>
    </source>
</evidence>
<proteinExistence type="inferred from homology"/>
<feature type="region of interest" description="Disordered" evidence="6">
    <location>
        <begin position="39"/>
        <end position="66"/>
    </location>
</feature>
<keyword evidence="5 7" id="KW-0472">Membrane</keyword>
<dbReference type="Pfam" id="PF03124">
    <property type="entry name" value="EXS"/>
    <property type="match status" value="1"/>
</dbReference>
<gene>
    <name evidence="10" type="ORF">RhiirA4_505606</name>
</gene>
<keyword evidence="4 7" id="KW-1133">Transmembrane helix</keyword>
<dbReference type="VEuPathDB" id="FungiDB:FUN_002629"/>
<evidence type="ECO:0000256" key="7">
    <source>
        <dbReference type="SAM" id="Phobius"/>
    </source>
</evidence>
<name>A0A2I1FSM6_9GLOM</name>
<comment type="caution">
    <text evidence="10">The sequence shown here is derived from an EMBL/GenBank/DDBJ whole genome shotgun (WGS) entry which is preliminary data.</text>
</comment>
<dbReference type="VEuPathDB" id="FungiDB:RhiirFUN_024694"/>
<dbReference type="GO" id="GO:0006817">
    <property type="term" value="P:phosphate ion transport"/>
    <property type="evidence" value="ECO:0007669"/>
    <property type="project" value="TreeGrafter"/>
</dbReference>
<feature type="compositionally biased region" description="Polar residues" evidence="6">
    <location>
        <begin position="579"/>
        <end position="614"/>
    </location>
</feature>
<feature type="compositionally biased region" description="Low complexity" evidence="6">
    <location>
        <begin position="39"/>
        <end position="54"/>
    </location>
</feature>
<protein>
    <submittedName>
        <fullName evidence="10">SPX-domain-containing protein</fullName>
    </submittedName>
</protein>